<feature type="compositionally biased region" description="Basic and acidic residues" evidence="1">
    <location>
        <begin position="88"/>
        <end position="108"/>
    </location>
</feature>
<reference evidence="2" key="1">
    <citation type="journal article" date="2014" name="Front. Microbiol.">
        <title>High frequency of phylogenetically diverse reductive dehalogenase-homologous genes in deep subseafloor sedimentary metagenomes.</title>
        <authorList>
            <person name="Kawai M."/>
            <person name="Futagami T."/>
            <person name="Toyoda A."/>
            <person name="Takaki Y."/>
            <person name="Nishi S."/>
            <person name="Hori S."/>
            <person name="Arai W."/>
            <person name="Tsubouchi T."/>
            <person name="Morono Y."/>
            <person name="Uchiyama I."/>
            <person name="Ito T."/>
            <person name="Fujiyama A."/>
            <person name="Inagaki F."/>
            <person name="Takami H."/>
        </authorList>
    </citation>
    <scope>NUCLEOTIDE SEQUENCE</scope>
    <source>
        <strain evidence="2">Expedition CK06-06</strain>
    </source>
</reference>
<comment type="caution">
    <text evidence="2">The sequence shown here is derived from an EMBL/GenBank/DDBJ whole genome shotgun (WGS) entry which is preliminary data.</text>
</comment>
<gene>
    <name evidence="2" type="ORF">S01H4_28264</name>
</gene>
<evidence type="ECO:0000313" key="2">
    <source>
        <dbReference type="EMBL" id="GAG83754.1"/>
    </source>
</evidence>
<feature type="non-terminal residue" evidence="2">
    <location>
        <position position="1"/>
    </location>
</feature>
<proteinExistence type="predicted"/>
<dbReference type="EMBL" id="BART01014008">
    <property type="protein sequence ID" value="GAG83754.1"/>
    <property type="molecule type" value="Genomic_DNA"/>
</dbReference>
<organism evidence="2">
    <name type="scientific">marine sediment metagenome</name>
    <dbReference type="NCBI Taxonomy" id="412755"/>
    <lineage>
        <taxon>unclassified sequences</taxon>
        <taxon>metagenomes</taxon>
        <taxon>ecological metagenomes</taxon>
    </lineage>
</organism>
<name>X1AMC5_9ZZZZ</name>
<evidence type="ECO:0000256" key="1">
    <source>
        <dbReference type="SAM" id="MobiDB-lite"/>
    </source>
</evidence>
<accession>X1AMC5</accession>
<sequence length="195" mass="22426">LEQSLALQGLVGCAIRKTYFDSMKGIVRSDFIRPENLIVNYYTRYIEDAPRVTHVRQMTDSDIKQMQADGIFLKGVEFDSINNTPDVGDNKQAEDERTGQTQPENDKNVSVRTILEQHCWDNFEDTDKPSLPYIKIVDKETKQVLRIESRLNPHKTGNTYQKTINYFTKYDLFPSPTGSFYPMGFGALLDNINET</sequence>
<feature type="non-terminal residue" evidence="2">
    <location>
        <position position="195"/>
    </location>
</feature>
<feature type="region of interest" description="Disordered" evidence="1">
    <location>
        <begin position="82"/>
        <end position="108"/>
    </location>
</feature>
<dbReference type="AlphaFoldDB" id="X1AMC5"/>
<protein>
    <submittedName>
        <fullName evidence="2">Uncharacterized protein</fullName>
    </submittedName>
</protein>